<evidence type="ECO:0000313" key="2">
    <source>
        <dbReference type="EMBL" id="TCL56349.1"/>
    </source>
</evidence>
<dbReference type="EMBL" id="SLUM01000013">
    <property type="protein sequence ID" value="TCL56349.1"/>
    <property type="molecule type" value="Genomic_DNA"/>
</dbReference>
<gene>
    <name evidence="2" type="ORF">EDD77_1137</name>
</gene>
<feature type="domain" description="YodL-like" evidence="1">
    <location>
        <begin position="183"/>
        <end position="275"/>
    </location>
</feature>
<organism evidence="2 3">
    <name type="scientific">Allofournierella massiliensis</name>
    <dbReference type="NCBI Taxonomy" id="1650663"/>
    <lineage>
        <taxon>Bacteria</taxon>
        <taxon>Bacillati</taxon>
        <taxon>Bacillota</taxon>
        <taxon>Clostridia</taxon>
        <taxon>Eubacteriales</taxon>
        <taxon>Oscillospiraceae</taxon>
        <taxon>Allofournierella</taxon>
    </lineage>
</organism>
<accession>A0A4R1QR63</accession>
<dbReference type="OrthoDB" id="9803716at2"/>
<dbReference type="Pfam" id="PF14191">
    <property type="entry name" value="YodL"/>
    <property type="match status" value="1"/>
</dbReference>
<comment type="caution">
    <text evidence="2">The sequence shown here is derived from an EMBL/GenBank/DDBJ whole genome shotgun (WGS) entry which is preliminary data.</text>
</comment>
<protein>
    <submittedName>
        <fullName evidence="2">YodL-like protein</fullName>
    </submittedName>
</protein>
<reference evidence="2 3" key="1">
    <citation type="submission" date="2019-03" db="EMBL/GenBank/DDBJ databases">
        <title>Genomic Encyclopedia of Type Strains, Phase IV (KMG-IV): sequencing the most valuable type-strain genomes for metagenomic binning, comparative biology and taxonomic classification.</title>
        <authorList>
            <person name="Goeker M."/>
        </authorList>
    </citation>
    <scope>NUCLEOTIDE SEQUENCE [LARGE SCALE GENOMIC DNA]</scope>
    <source>
        <strain evidence="2 3">DSM 100451</strain>
    </source>
</reference>
<name>A0A4R1QR63_9FIRM</name>
<dbReference type="STRING" id="1650663.GCA_001486665_02526"/>
<proteinExistence type="predicted"/>
<evidence type="ECO:0000259" key="1">
    <source>
        <dbReference type="Pfam" id="PF14191"/>
    </source>
</evidence>
<dbReference type="Proteomes" id="UP000295184">
    <property type="component" value="Unassembled WGS sequence"/>
</dbReference>
<dbReference type="RefSeq" id="WP_058965509.1">
    <property type="nucleotide sequence ID" value="NZ_CABKVM010000018.1"/>
</dbReference>
<dbReference type="InterPro" id="IPR025923">
    <property type="entry name" value="YodL-like_dom"/>
</dbReference>
<sequence>MPYIDCFYVCEDIAHRGPLNIKKFDTLDTAIEVYKALPSGTVKALGVQNTAPLTGSLDFVQCHNGRDVFIQDYKHCTGWDNPEISRMIHELRNHLILQEERNIRFITPEYDDLFTLPDGAKLLLQYPDGSKKTVPCKAYPDGHHFTLGNGGVLHICQFAELCRKNGITYAPAHPLPADVVNTYEIYQIPRNSPCDYVFLNYEHTKNRVNAADYQLVYRGMLGSRLTLDNIFDLHNRPDRPLPAGMRSVSVSDIIILHQNGKDSAHYVDSIGFIELPDSFCAALQLKTQSKTRPYVFQR</sequence>
<evidence type="ECO:0000313" key="3">
    <source>
        <dbReference type="Proteomes" id="UP000295184"/>
    </source>
</evidence>
<dbReference type="AlphaFoldDB" id="A0A4R1QR63"/>